<evidence type="ECO:0000313" key="4">
    <source>
        <dbReference type="Proteomes" id="UP001215712"/>
    </source>
</evidence>
<evidence type="ECO:0000256" key="1">
    <source>
        <dbReference type="SAM" id="MobiDB-lite"/>
    </source>
</evidence>
<evidence type="ECO:0000313" key="3">
    <source>
        <dbReference type="EMBL" id="KAJ5716120.1"/>
    </source>
</evidence>
<dbReference type="EMBL" id="JAQJAN010000012">
    <property type="protein sequence ID" value="KAJ5716120.1"/>
    <property type="molecule type" value="Genomic_DNA"/>
</dbReference>
<organism evidence="3 4">
    <name type="scientific">Penicillium malachiteum</name>
    <dbReference type="NCBI Taxonomy" id="1324776"/>
    <lineage>
        <taxon>Eukaryota</taxon>
        <taxon>Fungi</taxon>
        <taxon>Dikarya</taxon>
        <taxon>Ascomycota</taxon>
        <taxon>Pezizomycotina</taxon>
        <taxon>Eurotiomycetes</taxon>
        <taxon>Eurotiomycetidae</taxon>
        <taxon>Eurotiales</taxon>
        <taxon>Aspergillaceae</taxon>
        <taxon>Penicillium</taxon>
    </lineage>
</organism>
<dbReference type="PANTHER" id="PTHR28065">
    <property type="entry name" value="FREQUENIN"/>
    <property type="match status" value="1"/>
</dbReference>
<dbReference type="AlphaFoldDB" id="A0AAD6HGI9"/>
<name>A0AAD6HGI9_9EURO</name>
<feature type="region of interest" description="Disordered" evidence="1">
    <location>
        <begin position="31"/>
        <end position="50"/>
    </location>
</feature>
<feature type="domain" description="Gag1-like clamp" evidence="2">
    <location>
        <begin position="80"/>
        <end position="332"/>
    </location>
</feature>
<feature type="region of interest" description="Disordered" evidence="1">
    <location>
        <begin position="380"/>
        <end position="408"/>
    </location>
</feature>
<feature type="region of interest" description="Disordered" evidence="1">
    <location>
        <begin position="122"/>
        <end position="263"/>
    </location>
</feature>
<reference evidence="3" key="2">
    <citation type="submission" date="2023-01" db="EMBL/GenBank/DDBJ databases">
        <authorList>
            <person name="Petersen C."/>
        </authorList>
    </citation>
    <scope>NUCLEOTIDE SEQUENCE</scope>
    <source>
        <strain evidence="3">IBT 17514</strain>
    </source>
</reference>
<reference evidence="3" key="1">
    <citation type="journal article" date="2023" name="IMA Fungus">
        <title>Comparative genomic study of the Penicillium genus elucidates a diverse pangenome and 15 lateral gene transfer events.</title>
        <authorList>
            <person name="Petersen C."/>
            <person name="Sorensen T."/>
            <person name="Nielsen M.R."/>
            <person name="Sondergaard T.E."/>
            <person name="Sorensen J.L."/>
            <person name="Fitzpatrick D.A."/>
            <person name="Frisvad J.C."/>
            <person name="Nielsen K.L."/>
        </authorList>
    </citation>
    <scope>NUCLEOTIDE SEQUENCE</scope>
    <source>
        <strain evidence="3">IBT 17514</strain>
    </source>
</reference>
<gene>
    <name evidence="3" type="ORF">N7493_008031</name>
</gene>
<feature type="compositionally biased region" description="Polar residues" evidence="1">
    <location>
        <begin position="182"/>
        <end position="202"/>
    </location>
</feature>
<protein>
    <recommendedName>
        <fullName evidence="2">Gag1-like clamp domain-containing protein</fullName>
    </recommendedName>
</protein>
<dbReference type="InterPro" id="IPR025124">
    <property type="entry name" value="Gag1-like_clamp"/>
</dbReference>
<feature type="compositionally biased region" description="Basic and acidic residues" evidence="1">
    <location>
        <begin position="204"/>
        <end position="216"/>
    </location>
</feature>
<comment type="caution">
    <text evidence="3">The sequence shown here is derived from an EMBL/GenBank/DDBJ whole genome shotgun (WGS) entry which is preliminary data.</text>
</comment>
<feature type="compositionally biased region" description="Low complexity" evidence="1">
    <location>
        <begin position="388"/>
        <end position="408"/>
    </location>
</feature>
<proteinExistence type="predicted"/>
<feature type="compositionally biased region" description="Polar residues" evidence="1">
    <location>
        <begin position="235"/>
        <end position="252"/>
    </location>
</feature>
<dbReference type="Pfam" id="PF13259">
    <property type="entry name" value="clamp_Gag1-like"/>
    <property type="match status" value="1"/>
</dbReference>
<feature type="compositionally biased region" description="Basic and acidic residues" evidence="1">
    <location>
        <begin position="83"/>
        <end position="95"/>
    </location>
</feature>
<evidence type="ECO:0000259" key="2">
    <source>
        <dbReference type="Pfam" id="PF13259"/>
    </source>
</evidence>
<dbReference type="Proteomes" id="UP001215712">
    <property type="component" value="Unassembled WGS sequence"/>
</dbReference>
<keyword evidence="4" id="KW-1185">Reference proteome</keyword>
<feature type="compositionally biased region" description="Basic residues" evidence="1">
    <location>
        <begin position="127"/>
        <end position="138"/>
    </location>
</feature>
<dbReference type="PANTHER" id="PTHR28065:SF1">
    <property type="entry name" value="DUF4050 DOMAIN-CONTAINING PROTEIN"/>
    <property type="match status" value="1"/>
</dbReference>
<dbReference type="InterPro" id="IPR053274">
    <property type="entry name" value="Fluconazole_resistance"/>
</dbReference>
<feature type="region of interest" description="Disordered" evidence="1">
    <location>
        <begin position="60"/>
        <end position="102"/>
    </location>
</feature>
<sequence>MSASDASRDTAIREAKIFVREVVRNDWEFTTNPDGSYLSLPPPTDDDADTLYQNRKVTEWRSREFDSSGSELEPQSSDDSDDDSQKALDDPATELRRKRRRQMEEEMAWNKGLRMWMARRDAWSGARTRRQIRAKGKSRAGLQPGKDGSHATGTAAADALDSGVDAAPRAPCLGSSPHSDRQSQNTTDILGLANKTQSSLSITKPEKIEECQRRDDAEEGQSTAPDEEAKRKGSTETSITEPDSQSNPTLTKFPSIDDDEQDTDEELDEILIPVAPPFLSPDNPVRATITPTIYPSIYTKVVVQGMTPTVPVNLADLTKAMVQGWKADGQWPPKPAVSSIVLADDATIPKKASDNADVNPQSRRKNSITSAMRKVFHLGSHPFHRRGSASQDAGNGNGASAGNSSSVV</sequence>
<accession>A0AAD6HGI9</accession>